<evidence type="ECO:0000313" key="1">
    <source>
        <dbReference type="EMBL" id="QDV74344.1"/>
    </source>
</evidence>
<sequence>MEARQVCPGLGAAVECSRRNIEFSYSTHALAPRRKSGEAMCRVVNRLSLSLPFG</sequence>
<evidence type="ECO:0000313" key="2">
    <source>
        <dbReference type="Proteomes" id="UP000316426"/>
    </source>
</evidence>
<protein>
    <submittedName>
        <fullName evidence="1">Uncharacterized protein</fullName>
    </submittedName>
</protein>
<accession>A0A518K972</accession>
<reference evidence="1 2" key="1">
    <citation type="submission" date="2019-02" db="EMBL/GenBank/DDBJ databases">
        <title>Deep-cultivation of Planctomycetes and their phenomic and genomic characterization uncovers novel biology.</title>
        <authorList>
            <person name="Wiegand S."/>
            <person name="Jogler M."/>
            <person name="Boedeker C."/>
            <person name="Pinto D."/>
            <person name="Vollmers J."/>
            <person name="Rivas-Marin E."/>
            <person name="Kohn T."/>
            <person name="Peeters S.H."/>
            <person name="Heuer A."/>
            <person name="Rast P."/>
            <person name="Oberbeckmann S."/>
            <person name="Bunk B."/>
            <person name="Jeske O."/>
            <person name="Meyerdierks A."/>
            <person name="Storesund J.E."/>
            <person name="Kallscheuer N."/>
            <person name="Luecker S."/>
            <person name="Lage O.M."/>
            <person name="Pohl T."/>
            <person name="Merkel B.J."/>
            <person name="Hornburger P."/>
            <person name="Mueller R.-W."/>
            <person name="Bruemmer F."/>
            <person name="Labrenz M."/>
            <person name="Spormann A.M."/>
            <person name="Op den Camp H."/>
            <person name="Overmann J."/>
            <person name="Amann R."/>
            <person name="Jetten M.S.M."/>
            <person name="Mascher T."/>
            <person name="Medema M.H."/>
            <person name="Devos D.P."/>
            <person name="Kaster A.-K."/>
            <person name="Ovreas L."/>
            <person name="Rohde M."/>
            <person name="Galperin M.Y."/>
            <person name="Jogler C."/>
        </authorList>
    </citation>
    <scope>NUCLEOTIDE SEQUENCE [LARGE SCALE GENOMIC DNA]</scope>
    <source>
        <strain evidence="1 2">Spa11</strain>
    </source>
</reference>
<dbReference type="Proteomes" id="UP000316426">
    <property type="component" value="Chromosome"/>
</dbReference>
<dbReference type="KEGG" id="bmei:Spa11_25470"/>
<gene>
    <name evidence="1" type="ORF">Spa11_25470</name>
</gene>
<proteinExistence type="predicted"/>
<dbReference type="EMBL" id="CP036349">
    <property type="protein sequence ID" value="QDV74344.1"/>
    <property type="molecule type" value="Genomic_DNA"/>
</dbReference>
<organism evidence="1 2">
    <name type="scientific">Botrimarina mediterranea</name>
    <dbReference type="NCBI Taxonomy" id="2528022"/>
    <lineage>
        <taxon>Bacteria</taxon>
        <taxon>Pseudomonadati</taxon>
        <taxon>Planctomycetota</taxon>
        <taxon>Planctomycetia</taxon>
        <taxon>Pirellulales</taxon>
        <taxon>Lacipirellulaceae</taxon>
        <taxon>Botrimarina</taxon>
    </lineage>
</organism>
<name>A0A518K972_9BACT</name>
<keyword evidence="2" id="KW-1185">Reference proteome</keyword>
<dbReference type="AlphaFoldDB" id="A0A518K972"/>